<gene>
    <name evidence="1" type="ORF">KTT_07150</name>
</gene>
<organism evidence="1 2">
    <name type="scientific">Tengunoibacter tsumagoiensis</name>
    <dbReference type="NCBI Taxonomy" id="2014871"/>
    <lineage>
        <taxon>Bacteria</taxon>
        <taxon>Bacillati</taxon>
        <taxon>Chloroflexota</taxon>
        <taxon>Ktedonobacteria</taxon>
        <taxon>Ktedonobacterales</taxon>
        <taxon>Dictyobacteraceae</taxon>
        <taxon>Tengunoibacter</taxon>
    </lineage>
</organism>
<dbReference type="RefSeq" id="WP_126578424.1">
    <property type="nucleotide sequence ID" value="NZ_BIFR01000001.1"/>
</dbReference>
<keyword evidence="2" id="KW-1185">Reference proteome</keyword>
<dbReference type="EMBL" id="BIFR01000001">
    <property type="protein sequence ID" value="GCE10856.1"/>
    <property type="molecule type" value="Genomic_DNA"/>
</dbReference>
<evidence type="ECO:0000313" key="2">
    <source>
        <dbReference type="Proteomes" id="UP000287352"/>
    </source>
</evidence>
<name>A0A401ZVN4_9CHLR</name>
<dbReference type="Proteomes" id="UP000287352">
    <property type="component" value="Unassembled WGS sequence"/>
</dbReference>
<accession>A0A401ZVN4</accession>
<comment type="caution">
    <text evidence="1">The sequence shown here is derived from an EMBL/GenBank/DDBJ whole genome shotgun (WGS) entry which is preliminary data.</text>
</comment>
<protein>
    <submittedName>
        <fullName evidence="1">Uncharacterized protein</fullName>
    </submittedName>
</protein>
<dbReference type="AlphaFoldDB" id="A0A401ZVN4"/>
<reference evidence="2" key="1">
    <citation type="submission" date="2018-12" db="EMBL/GenBank/DDBJ databases">
        <title>Tengunoibacter tsumagoiensis gen. nov., sp. nov., Dictyobacter kobayashii sp. nov., D. alpinus sp. nov., and D. joshuensis sp. nov. and description of Dictyobacteraceae fam. nov. within the order Ktedonobacterales isolated from Tengu-no-mugimeshi.</title>
        <authorList>
            <person name="Wang C.M."/>
            <person name="Zheng Y."/>
            <person name="Sakai Y."/>
            <person name="Toyoda A."/>
            <person name="Minakuchi Y."/>
            <person name="Abe K."/>
            <person name="Yokota A."/>
            <person name="Yabe S."/>
        </authorList>
    </citation>
    <scope>NUCLEOTIDE SEQUENCE [LARGE SCALE GENOMIC DNA]</scope>
    <source>
        <strain evidence="2">Uno3</strain>
    </source>
</reference>
<evidence type="ECO:0000313" key="1">
    <source>
        <dbReference type="EMBL" id="GCE10856.1"/>
    </source>
</evidence>
<proteinExistence type="predicted"/>
<dbReference type="OrthoDB" id="148219at2"/>
<sequence length="400" mass="45999">MELWADLPKQGEQSDDSTELSTRLRRRLSEREMLQLWREWLLSDYVPTYGRSLGASRIFRRFYWVDALGISQVKRSQATLRSQTLHSIEEIAQNLTREERPIALSGLLLEAGSSRRKELSPEQSSALSMPKKSGILAASWLEISSTLLAGMAQSPAIFLLNPLGIKLFSADDLTAVVQRAVPTELFLLLPHKQIEYYLQLARKNPQSASLITNLLRSDRWKTLPQDKIEQQISGFIQLFKHTLQRHFQLPLQVISLPVPNGPASLEPLPQTLLFATRRTDSLFALNDALCRYQRERQKQSYEGVLGEEWFQAQAQSSLASQHNELAQRIHQQGQAQRIRRWPDLRLQLIQQHFGSFTLAEYDAILQELLLKQSIHCIWQKKSSQPDKERIPGNNDTLMWN</sequence>